<dbReference type="Proteomes" id="UP000003781">
    <property type="component" value="Unassembled WGS sequence"/>
</dbReference>
<evidence type="ECO:0000313" key="3">
    <source>
        <dbReference type="Proteomes" id="UP000003781"/>
    </source>
</evidence>
<accession>A3ILM8</accession>
<protein>
    <submittedName>
        <fullName evidence="2">Uncharacterized protein</fullName>
    </submittedName>
</protein>
<gene>
    <name evidence="2" type="ORF">CY0110_23971</name>
</gene>
<dbReference type="AlphaFoldDB" id="A3ILM8"/>
<comment type="caution">
    <text evidence="2">The sequence shown here is derived from an EMBL/GenBank/DDBJ whole genome shotgun (WGS) entry which is preliminary data.</text>
</comment>
<dbReference type="OrthoDB" id="465674at2"/>
<dbReference type="EMBL" id="AAXW01000005">
    <property type="protein sequence ID" value="EAZ92679.1"/>
    <property type="molecule type" value="Genomic_DNA"/>
</dbReference>
<feature type="transmembrane region" description="Helical" evidence="1">
    <location>
        <begin position="31"/>
        <end position="50"/>
    </location>
</feature>
<sequence length="88" mass="9476">MSPIHWDKSVLTFHVKEIIEDHHQKGDSSGVLGLGAILVGTIALPAAVKFGRPVLKSIIKTGLSLSPQKLETTSKKPLKTFSNSSTKQ</sequence>
<keyword evidence="1" id="KW-1133">Transmembrane helix</keyword>
<evidence type="ECO:0000256" key="1">
    <source>
        <dbReference type="SAM" id="Phobius"/>
    </source>
</evidence>
<keyword evidence="1" id="KW-0812">Transmembrane</keyword>
<keyword evidence="3" id="KW-1185">Reference proteome</keyword>
<dbReference type="eggNOG" id="ENOG50334NS">
    <property type="taxonomic scope" value="Bacteria"/>
</dbReference>
<organism evidence="2 3">
    <name type="scientific">Crocosphaera chwakensis CCY0110</name>
    <dbReference type="NCBI Taxonomy" id="391612"/>
    <lineage>
        <taxon>Bacteria</taxon>
        <taxon>Bacillati</taxon>
        <taxon>Cyanobacteriota</taxon>
        <taxon>Cyanophyceae</taxon>
        <taxon>Oscillatoriophycideae</taxon>
        <taxon>Chroococcales</taxon>
        <taxon>Aphanothecaceae</taxon>
        <taxon>Crocosphaera</taxon>
        <taxon>Crocosphaera chwakensis</taxon>
    </lineage>
</organism>
<keyword evidence="1" id="KW-0472">Membrane</keyword>
<dbReference type="RefSeq" id="WP_008274251.1">
    <property type="nucleotide sequence ID" value="NZ_AAXW01000005.1"/>
</dbReference>
<name>A3ILM8_9CHRO</name>
<proteinExistence type="predicted"/>
<reference evidence="2 3" key="1">
    <citation type="submission" date="2007-03" db="EMBL/GenBank/DDBJ databases">
        <authorList>
            <person name="Stal L."/>
            <person name="Ferriera S."/>
            <person name="Johnson J."/>
            <person name="Kravitz S."/>
            <person name="Beeson K."/>
            <person name="Sutton G."/>
            <person name="Rogers Y.-H."/>
            <person name="Friedman R."/>
            <person name="Frazier M."/>
            <person name="Venter J.C."/>
        </authorList>
    </citation>
    <scope>NUCLEOTIDE SEQUENCE [LARGE SCALE GENOMIC DNA]</scope>
    <source>
        <strain evidence="2 3">CCY0110</strain>
    </source>
</reference>
<evidence type="ECO:0000313" key="2">
    <source>
        <dbReference type="EMBL" id="EAZ92679.1"/>
    </source>
</evidence>